<dbReference type="Pfam" id="PF25041">
    <property type="entry name" value="UFL1_C"/>
    <property type="match status" value="1"/>
</dbReference>
<dbReference type="HOGENOM" id="CLU_437688_0_0_1"/>
<feature type="domain" description="E3 UFM1-protein ligase-like C-terminal" evidence="2">
    <location>
        <begin position="518"/>
        <end position="602"/>
    </location>
</feature>
<organism evidence="3 4">
    <name type="scientific">Ostreococcus lucimarinus (strain CCE9901)</name>
    <dbReference type="NCBI Taxonomy" id="436017"/>
    <lineage>
        <taxon>Eukaryota</taxon>
        <taxon>Viridiplantae</taxon>
        <taxon>Chlorophyta</taxon>
        <taxon>Mamiellophyceae</taxon>
        <taxon>Mamiellales</taxon>
        <taxon>Bathycoccaceae</taxon>
        <taxon>Ostreococcus</taxon>
    </lineage>
</organism>
<dbReference type="EMBL" id="CP000581">
    <property type="protein sequence ID" value="ABO94144.1"/>
    <property type="molecule type" value="Genomic_DNA"/>
</dbReference>
<dbReference type="GO" id="GO:0034976">
    <property type="term" value="P:response to endoplasmic reticulum stress"/>
    <property type="evidence" value="ECO:0007669"/>
    <property type="project" value="TreeGrafter"/>
</dbReference>
<accession>A4RR77</accession>
<gene>
    <name evidence="3" type="ORF">OSTLU_28919</name>
</gene>
<dbReference type="PANTHER" id="PTHR31057">
    <property type="entry name" value="E3 UFM1-PROTEIN LIGASE 1"/>
    <property type="match status" value="1"/>
</dbReference>
<feature type="domain" description="E3 UFM1-protein ligase 1-like N-terminal" evidence="1">
    <location>
        <begin position="2"/>
        <end position="214"/>
    </location>
</feature>
<dbReference type="AlphaFoldDB" id="A4RR77"/>
<dbReference type="RefSeq" id="XP_001415852.1">
    <property type="nucleotide sequence ID" value="XM_001415815.1"/>
</dbReference>
<dbReference type="Gramene" id="ABO94144">
    <property type="protein sequence ID" value="ABO94144"/>
    <property type="gene ID" value="OSTLU_28919"/>
</dbReference>
<name>A4RR77_OSTLU</name>
<evidence type="ECO:0000259" key="2">
    <source>
        <dbReference type="Pfam" id="PF25041"/>
    </source>
</evidence>
<dbReference type="GO" id="GO:1990592">
    <property type="term" value="P:protein K69-linked ufmylation"/>
    <property type="evidence" value="ECO:0007669"/>
    <property type="project" value="TreeGrafter"/>
</dbReference>
<keyword evidence="4" id="KW-1185">Reference proteome</keyword>
<evidence type="ECO:0000313" key="3">
    <source>
        <dbReference type="EMBL" id="ABO94144.1"/>
    </source>
</evidence>
<dbReference type="PANTHER" id="PTHR31057:SF0">
    <property type="entry name" value="E3 UFM1-PROTEIN LIGASE 1"/>
    <property type="match status" value="1"/>
</dbReference>
<sequence>MREVERCGGRVGVVALSTALGVDASTCERAAKALARENASSGARFLEGELMTDGYFDDVARETQEILRENGTATVSDVARKFSLGADLVVKVLRERVVGASDVKMDGSLVYTSEYVAKLTSRVRETLMACAVPTSRDALLREALGEEARAQLVGSVLSEVIKSKAVRLSGEMSGGVWYPAAHLDRQRKKLLEMFAQMGVVSVDAAARVGFDAKQAKKILSEADESHLEFGSPACFVAKRVLDQFETAVSEALDEDGYCYTPDVLPEGLTSCAETLAQTSVLQKHVEFGREYVVTKSFIKKCTDAIKRFGELAAEKAIRENEKKDVATLREFLVANSVGDSDVIAAVKRAVPGVEADLIQELVRVHKVAAVLAFKERISFAIASHGDKLRMSCDAAKKIFLASYPTALLCSKGTAEVLSHDSHAMTYTCRRYAVPCADAFLRSKAEKSFDEGDSAAPLTEKLRAFIVESFSDGNKAKALGRDLIDAIRREKSPMDVMDSLGRLCELFGVRLPAPNKKTERSMLHVHKKGLEEQLRAATDISKALLIVVPLLVAQTRGKVVAITGRSLGAALEACEGLEPERRTVVKAAITQVLDELTGASSSTSAIPIDIETLKAAALSGTSSRDD</sequence>
<proteinExistence type="predicted"/>
<dbReference type="KEGG" id="olu:OSTLU_28919"/>
<evidence type="ECO:0000313" key="4">
    <source>
        <dbReference type="Proteomes" id="UP000001568"/>
    </source>
</evidence>
<evidence type="ECO:0008006" key="5">
    <source>
        <dbReference type="Google" id="ProtNLM"/>
    </source>
</evidence>
<dbReference type="InterPro" id="IPR056761">
    <property type="entry name" value="Ufl1-like_C"/>
</dbReference>
<protein>
    <recommendedName>
        <fullName evidence="5">E3 UFM1-protein ligase 1 homolog</fullName>
    </recommendedName>
</protein>
<dbReference type="GO" id="GO:0061666">
    <property type="term" value="F:UFM1 ligase activity"/>
    <property type="evidence" value="ECO:0007669"/>
    <property type="project" value="InterPro"/>
</dbReference>
<dbReference type="Pfam" id="PF09743">
    <property type="entry name" value="E3_UFM1_ligase"/>
    <property type="match status" value="1"/>
</dbReference>
<dbReference type="OrthoDB" id="10258297at2759"/>
<dbReference type="GO" id="GO:0032434">
    <property type="term" value="P:regulation of proteasomal ubiquitin-dependent protein catabolic process"/>
    <property type="evidence" value="ECO:0007669"/>
    <property type="project" value="TreeGrafter"/>
</dbReference>
<dbReference type="InterPro" id="IPR018611">
    <property type="entry name" value="Ufl1"/>
</dbReference>
<dbReference type="GeneID" id="4999833"/>
<dbReference type="STRING" id="436017.A4RR77"/>
<reference evidence="3 4" key="1">
    <citation type="journal article" date="2007" name="Proc. Natl. Acad. Sci. U.S.A.">
        <title>The tiny eukaryote Ostreococcus provides genomic insights into the paradox of plankton speciation.</title>
        <authorList>
            <person name="Palenik B."/>
            <person name="Grimwood J."/>
            <person name="Aerts A."/>
            <person name="Rouze P."/>
            <person name="Salamov A."/>
            <person name="Putnam N."/>
            <person name="Dupont C."/>
            <person name="Jorgensen R."/>
            <person name="Derelle E."/>
            <person name="Rombauts S."/>
            <person name="Zhou K."/>
            <person name="Otillar R."/>
            <person name="Merchant S.S."/>
            <person name="Podell S."/>
            <person name="Gaasterland T."/>
            <person name="Napoli C."/>
            <person name="Gendler K."/>
            <person name="Manuell A."/>
            <person name="Tai V."/>
            <person name="Vallon O."/>
            <person name="Piganeau G."/>
            <person name="Jancek S."/>
            <person name="Heijde M."/>
            <person name="Jabbari K."/>
            <person name="Bowler C."/>
            <person name="Lohr M."/>
            <person name="Robbens S."/>
            <person name="Werner G."/>
            <person name="Dubchak I."/>
            <person name="Pazour G.J."/>
            <person name="Ren Q."/>
            <person name="Paulsen I."/>
            <person name="Delwiche C."/>
            <person name="Schmutz J."/>
            <person name="Rokhsar D."/>
            <person name="Van de Peer Y."/>
            <person name="Moreau H."/>
            <person name="Grigoriev I.V."/>
        </authorList>
    </citation>
    <scope>NUCLEOTIDE SEQUENCE [LARGE SCALE GENOMIC DNA]</scope>
    <source>
        <strain evidence="3 4">CCE9901</strain>
    </source>
</reference>
<dbReference type="InterPro" id="IPR056579">
    <property type="entry name" value="Ufl1_N"/>
</dbReference>
<dbReference type="OMA" id="FPKDFWA"/>
<dbReference type="GO" id="GO:0005789">
    <property type="term" value="C:endoplasmic reticulum membrane"/>
    <property type="evidence" value="ECO:0007669"/>
    <property type="project" value="TreeGrafter"/>
</dbReference>
<dbReference type="Proteomes" id="UP000001568">
    <property type="component" value="Chromosome 1"/>
</dbReference>
<evidence type="ECO:0000259" key="1">
    <source>
        <dbReference type="Pfam" id="PF09743"/>
    </source>
</evidence>
<dbReference type="eggNOG" id="KOG2235">
    <property type="taxonomic scope" value="Eukaryota"/>
</dbReference>